<evidence type="ECO:0000313" key="6">
    <source>
        <dbReference type="EMBL" id="MDJ1159581.1"/>
    </source>
</evidence>
<keyword evidence="4" id="KW-0234">DNA repair</keyword>
<reference evidence="6 7" key="1">
    <citation type="submission" date="2023-05" db="EMBL/GenBank/DDBJ databases">
        <title>Chelatococcus sp. nov., a moderately thermophilic bacterium isolated from hot spring microbial mat.</title>
        <authorList>
            <person name="Hu C.-J."/>
            <person name="Li W.-J."/>
        </authorList>
    </citation>
    <scope>NUCLEOTIDE SEQUENCE [LARGE SCALE GENOMIC DNA]</scope>
    <source>
        <strain evidence="6 7">SYSU G07232</strain>
    </source>
</reference>
<proteinExistence type="predicted"/>
<dbReference type="Proteomes" id="UP001321492">
    <property type="component" value="Unassembled WGS sequence"/>
</dbReference>
<comment type="caution">
    <text evidence="6">The sequence shown here is derived from an EMBL/GenBank/DDBJ whole genome shotgun (WGS) entry which is preliminary data.</text>
</comment>
<dbReference type="InterPro" id="IPR051912">
    <property type="entry name" value="Alkylbase_DNA_Glycosylase/TA"/>
</dbReference>
<dbReference type="InterPro" id="IPR003265">
    <property type="entry name" value="HhH-GPD_domain"/>
</dbReference>
<evidence type="ECO:0000313" key="7">
    <source>
        <dbReference type="Proteomes" id="UP001321492"/>
    </source>
</evidence>
<feature type="domain" description="HhH-GPD" evidence="5">
    <location>
        <begin position="50"/>
        <end position="205"/>
    </location>
</feature>
<evidence type="ECO:0000256" key="1">
    <source>
        <dbReference type="ARBA" id="ARBA00000086"/>
    </source>
</evidence>
<dbReference type="EMBL" id="JASJEV010000010">
    <property type="protein sequence ID" value="MDJ1159581.1"/>
    <property type="molecule type" value="Genomic_DNA"/>
</dbReference>
<dbReference type="RefSeq" id="WP_283741577.1">
    <property type="nucleotide sequence ID" value="NZ_JASJEV010000010.1"/>
</dbReference>
<accession>A0ABT7ALX0</accession>
<evidence type="ECO:0000256" key="3">
    <source>
        <dbReference type="ARBA" id="ARBA00022763"/>
    </source>
</evidence>
<sequence>MILDSEDALTAALEALAAHDPLFARLQAAGARPPLRKRAPGFAGLAGIIIAQQVSTASAAAIWGRFAERFRPLHHEAILAAGDDDLRAVGLSLPKMRTLRAIARAIDEGTLDLDALADMDAAAAQEALTAVKGIGPWTAEVYLLFCLGHADVFPAGDLALQEASRLALDLAARPDTGHMRRLAERWRPWRGAAAYALWAYYRIAKARDGAPLPTP</sequence>
<dbReference type="Gene3D" id="1.10.340.30">
    <property type="entry name" value="Hypothetical protein, domain 2"/>
    <property type="match status" value="1"/>
</dbReference>
<evidence type="ECO:0000259" key="5">
    <source>
        <dbReference type="SMART" id="SM00478"/>
    </source>
</evidence>
<dbReference type="SUPFAM" id="SSF48150">
    <property type="entry name" value="DNA-glycosylase"/>
    <property type="match status" value="1"/>
</dbReference>
<dbReference type="Gene3D" id="1.10.1670.40">
    <property type="match status" value="1"/>
</dbReference>
<evidence type="ECO:0000256" key="4">
    <source>
        <dbReference type="ARBA" id="ARBA00023204"/>
    </source>
</evidence>
<keyword evidence="3" id="KW-0227">DNA damage</keyword>
<name>A0ABT7ALX0_9HYPH</name>
<keyword evidence="7" id="KW-1185">Reference proteome</keyword>
<protein>
    <recommendedName>
        <fullName evidence="2">DNA-3-methyladenine glycosylase II</fullName>
        <ecNumber evidence="2">3.2.2.21</ecNumber>
    </recommendedName>
</protein>
<dbReference type="InterPro" id="IPR011257">
    <property type="entry name" value="DNA_glycosylase"/>
</dbReference>
<dbReference type="CDD" id="cd00056">
    <property type="entry name" value="ENDO3c"/>
    <property type="match status" value="1"/>
</dbReference>
<dbReference type="PANTHER" id="PTHR43003">
    <property type="entry name" value="DNA-3-METHYLADENINE GLYCOSYLASE"/>
    <property type="match status" value="1"/>
</dbReference>
<evidence type="ECO:0000256" key="2">
    <source>
        <dbReference type="ARBA" id="ARBA00012000"/>
    </source>
</evidence>
<dbReference type="Pfam" id="PF00730">
    <property type="entry name" value="HhH-GPD"/>
    <property type="match status" value="1"/>
</dbReference>
<organism evidence="6 7">
    <name type="scientific">Chelatococcus albus</name>
    <dbReference type="NCBI Taxonomy" id="3047466"/>
    <lineage>
        <taxon>Bacteria</taxon>
        <taxon>Pseudomonadati</taxon>
        <taxon>Pseudomonadota</taxon>
        <taxon>Alphaproteobacteria</taxon>
        <taxon>Hyphomicrobiales</taxon>
        <taxon>Chelatococcaceae</taxon>
        <taxon>Chelatococcus</taxon>
    </lineage>
</organism>
<dbReference type="SMART" id="SM00478">
    <property type="entry name" value="ENDO3c"/>
    <property type="match status" value="1"/>
</dbReference>
<dbReference type="EC" id="3.2.2.21" evidence="2"/>
<gene>
    <name evidence="6" type="ORF">QNA08_15200</name>
</gene>
<comment type="catalytic activity">
    <reaction evidence="1">
        <text>Hydrolysis of alkylated DNA, releasing 3-methyladenine, 3-methylguanine, 7-methylguanine and 7-methyladenine.</text>
        <dbReference type="EC" id="3.2.2.21"/>
    </reaction>
</comment>
<dbReference type="PANTHER" id="PTHR43003:SF13">
    <property type="entry name" value="DNA-3-METHYLADENINE GLYCOSYLASE 2"/>
    <property type="match status" value="1"/>
</dbReference>